<sequence>MELRVRESTFLCVAKHLGRQGSAADGLWLAGWGEWNVGLLGTVFPYPIVNLIRRIPLASHDLSERWRWFPDSTGDYSVRSGYRLLLRGFLGGRIICFAGESGLIVCAHAMVVGLRPFCMSVGTVQWSRRNKLIHEGVYLPTRSILFSILGYLRELDSLSIPREDIVTVGSSLWKTPVDPWARVNFDAGFFADLQAASTGIVIRNSEGLLLGSACFWEENIPCTLSAKALAGV</sequence>
<keyword evidence="2" id="KW-1185">Reference proteome</keyword>
<gene>
    <name evidence="1" type="ORF">PVK06_002183</name>
</gene>
<organism evidence="1 2">
    <name type="scientific">Gossypium arboreum</name>
    <name type="common">Tree cotton</name>
    <name type="synonym">Gossypium nanking</name>
    <dbReference type="NCBI Taxonomy" id="29729"/>
    <lineage>
        <taxon>Eukaryota</taxon>
        <taxon>Viridiplantae</taxon>
        <taxon>Streptophyta</taxon>
        <taxon>Embryophyta</taxon>
        <taxon>Tracheophyta</taxon>
        <taxon>Spermatophyta</taxon>
        <taxon>Magnoliopsida</taxon>
        <taxon>eudicotyledons</taxon>
        <taxon>Gunneridae</taxon>
        <taxon>Pentapetalae</taxon>
        <taxon>rosids</taxon>
        <taxon>malvids</taxon>
        <taxon>Malvales</taxon>
        <taxon>Malvaceae</taxon>
        <taxon>Malvoideae</taxon>
        <taxon>Gossypium</taxon>
    </lineage>
</organism>
<comment type="caution">
    <text evidence="1">The sequence shown here is derived from an EMBL/GenBank/DDBJ whole genome shotgun (WGS) entry which is preliminary data.</text>
</comment>
<name>A0ABR0R2X4_GOSAR</name>
<evidence type="ECO:0000313" key="1">
    <source>
        <dbReference type="EMBL" id="KAK5845935.1"/>
    </source>
</evidence>
<dbReference type="EMBL" id="JARKNE010000001">
    <property type="protein sequence ID" value="KAK5845935.1"/>
    <property type="molecule type" value="Genomic_DNA"/>
</dbReference>
<protein>
    <submittedName>
        <fullName evidence="1">Uncharacterized protein</fullName>
    </submittedName>
</protein>
<accession>A0ABR0R2X4</accession>
<dbReference type="Proteomes" id="UP001358586">
    <property type="component" value="Chromosome 1"/>
</dbReference>
<evidence type="ECO:0000313" key="2">
    <source>
        <dbReference type="Proteomes" id="UP001358586"/>
    </source>
</evidence>
<reference evidence="1 2" key="1">
    <citation type="submission" date="2023-03" db="EMBL/GenBank/DDBJ databases">
        <title>WGS of Gossypium arboreum.</title>
        <authorList>
            <person name="Yu D."/>
        </authorList>
    </citation>
    <scope>NUCLEOTIDE SEQUENCE [LARGE SCALE GENOMIC DNA]</scope>
    <source>
        <tissue evidence="1">Leaf</tissue>
    </source>
</reference>
<proteinExistence type="predicted"/>